<dbReference type="PANTHER" id="PTHR32176">
    <property type="entry name" value="XYLOSE ISOMERASE"/>
    <property type="match status" value="1"/>
</dbReference>
<comment type="caution">
    <text evidence="5">The sequence shown here is derived from an EMBL/GenBank/DDBJ whole genome shotgun (WGS) entry which is preliminary data.</text>
</comment>
<dbReference type="InterPro" id="IPR002641">
    <property type="entry name" value="PNPLA_dom"/>
</dbReference>
<keyword evidence="3" id="KW-0442">Lipid degradation</keyword>
<evidence type="ECO:0000259" key="4">
    <source>
        <dbReference type="PROSITE" id="PS51635"/>
    </source>
</evidence>
<evidence type="ECO:0000256" key="3">
    <source>
        <dbReference type="PROSITE-ProRule" id="PRU01161"/>
    </source>
</evidence>
<feature type="short sequence motif" description="DGA/G" evidence="3">
    <location>
        <begin position="202"/>
        <end position="204"/>
    </location>
</feature>
<keyword evidence="6" id="KW-1185">Reference proteome</keyword>
<dbReference type="EMBL" id="BAABHX010000003">
    <property type="protein sequence ID" value="GAA5092686.1"/>
    <property type="molecule type" value="Genomic_DNA"/>
</dbReference>
<feature type="active site" description="Nucleophile" evidence="3">
    <location>
        <position position="61"/>
    </location>
</feature>
<dbReference type="Proteomes" id="UP001500353">
    <property type="component" value="Unassembled WGS sequence"/>
</dbReference>
<evidence type="ECO:0000256" key="1">
    <source>
        <dbReference type="ARBA" id="ARBA00010240"/>
    </source>
</evidence>
<dbReference type="PROSITE" id="PS51635">
    <property type="entry name" value="PNPLA"/>
    <property type="match status" value="1"/>
</dbReference>
<organism evidence="5 6">
    <name type="scientific">Chryseobacterium ginsengisoli</name>
    <dbReference type="NCBI Taxonomy" id="363853"/>
    <lineage>
        <taxon>Bacteria</taxon>
        <taxon>Pseudomonadati</taxon>
        <taxon>Bacteroidota</taxon>
        <taxon>Flavobacteriia</taxon>
        <taxon>Flavobacteriales</taxon>
        <taxon>Weeksellaceae</taxon>
        <taxon>Chryseobacterium group</taxon>
        <taxon>Chryseobacterium</taxon>
    </lineage>
</organism>
<proteinExistence type="inferred from homology"/>
<dbReference type="SUPFAM" id="SSF52151">
    <property type="entry name" value="FabD/lysophospholipase-like"/>
    <property type="match status" value="1"/>
</dbReference>
<keyword evidence="2 3" id="KW-0443">Lipid metabolism</keyword>
<keyword evidence="3" id="KW-0378">Hydrolase</keyword>
<evidence type="ECO:0000313" key="5">
    <source>
        <dbReference type="EMBL" id="GAA5092686.1"/>
    </source>
</evidence>
<protein>
    <submittedName>
        <fullName evidence="5">Patatin-like phospholipase family protein</fullName>
    </submittedName>
</protein>
<feature type="active site" description="Proton acceptor" evidence="3">
    <location>
        <position position="202"/>
    </location>
</feature>
<evidence type="ECO:0000256" key="2">
    <source>
        <dbReference type="ARBA" id="ARBA00023098"/>
    </source>
</evidence>
<evidence type="ECO:0000313" key="6">
    <source>
        <dbReference type="Proteomes" id="UP001500353"/>
    </source>
</evidence>
<sequence length="355" mass="40162">MYLKNKVKNNMKKTTILSLDGGGIRGIITCIILRYIEEQLQFYDKPNAKLGDYFDFVAGSSTGGLIASIILCPDEHRKAKYSIQKGLELYAERGGDIFQVSFWERLVNPFGLLNEKISQDELENNLNDFFGNLELKELIKPCLITSYDIENRRAKLFNSWKANLSTDNFYVKDVCRATSAAPTYFSPVQIKSMYGQIFSLIDGGMFANNPALCAYAEARKIPFAEVLKNHQKANNPTVNDMIIVSIGTGIEARPYSFKKMEKAGKIGWVNPIIDILMSANAETVDYQLGQMFQTLGLRNQKNYYRVNPSLKNASPAMDNVKRSNIENLIQAGLNYIDDNRETLNQIVQKLIKNKL</sequence>
<dbReference type="PANTHER" id="PTHR32176:SF92">
    <property type="entry name" value="XYLOSE ISOMERASE"/>
    <property type="match status" value="1"/>
</dbReference>
<reference evidence="6" key="1">
    <citation type="journal article" date="2019" name="Int. J. Syst. Evol. Microbiol.">
        <title>The Global Catalogue of Microorganisms (GCM) 10K type strain sequencing project: providing services to taxonomists for standard genome sequencing and annotation.</title>
        <authorList>
            <consortium name="The Broad Institute Genomics Platform"/>
            <consortium name="The Broad Institute Genome Sequencing Center for Infectious Disease"/>
            <person name="Wu L."/>
            <person name="Ma J."/>
        </authorList>
    </citation>
    <scope>NUCLEOTIDE SEQUENCE [LARGE SCALE GENOMIC DNA]</scope>
    <source>
        <strain evidence="6">JCM 18019</strain>
    </source>
</reference>
<feature type="short sequence motif" description="GXGXXG" evidence="3">
    <location>
        <begin position="21"/>
        <end position="26"/>
    </location>
</feature>
<name>A0ABP9MCU6_9FLAO</name>
<dbReference type="Gene3D" id="3.40.1090.10">
    <property type="entry name" value="Cytosolic phospholipase A2 catalytic domain"/>
    <property type="match status" value="1"/>
</dbReference>
<accession>A0ABP9MCU6</accession>
<feature type="domain" description="PNPLA" evidence="4">
    <location>
        <begin position="17"/>
        <end position="215"/>
    </location>
</feature>
<comment type="similarity">
    <text evidence="1">Belongs to the patatin family.</text>
</comment>
<dbReference type="InterPro" id="IPR016035">
    <property type="entry name" value="Acyl_Trfase/lysoPLipase"/>
</dbReference>
<gene>
    <name evidence="5" type="ORF">GCM10023210_21990</name>
</gene>
<feature type="short sequence motif" description="GXSXG" evidence="3">
    <location>
        <begin position="59"/>
        <end position="63"/>
    </location>
</feature>
<dbReference type="Pfam" id="PF01734">
    <property type="entry name" value="Patatin"/>
    <property type="match status" value="1"/>
</dbReference>